<dbReference type="Proteomes" id="UP000308197">
    <property type="component" value="Unassembled WGS sequence"/>
</dbReference>
<keyword evidence="3" id="KW-1185">Reference proteome</keyword>
<gene>
    <name evidence="2" type="ORF">K466DRAFT_580911</name>
</gene>
<name>A0A5C3PVG8_9APHY</name>
<proteinExistence type="predicted"/>
<feature type="compositionally biased region" description="Basic and acidic residues" evidence="1">
    <location>
        <begin position="50"/>
        <end position="59"/>
    </location>
</feature>
<organism evidence="2 3">
    <name type="scientific">Polyporus arcularius HHB13444</name>
    <dbReference type="NCBI Taxonomy" id="1314778"/>
    <lineage>
        <taxon>Eukaryota</taxon>
        <taxon>Fungi</taxon>
        <taxon>Dikarya</taxon>
        <taxon>Basidiomycota</taxon>
        <taxon>Agaricomycotina</taxon>
        <taxon>Agaricomycetes</taxon>
        <taxon>Polyporales</taxon>
        <taxon>Polyporaceae</taxon>
        <taxon>Polyporus</taxon>
    </lineage>
</organism>
<dbReference type="EMBL" id="ML210981">
    <property type="protein sequence ID" value="TFK93461.1"/>
    <property type="molecule type" value="Genomic_DNA"/>
</dbReference>
<feature type="compositionally biased region" description="Acidic residues" evidence="1">
    <location>
        <begin position="131"/>
        <end position="141"/>
    </location>
</feature>
<dbReference type="AlphaFoldDB" id="A0A5C3PVG8"/>
<sequence length="164" mass="16936">MNDSNDNVTAVGSTSASVEDLPRSHVPVALDMGTQSVSPGLSSGETSPSDSHEALDHVDGGASVPPSAVASVAPTLPLSLGANAIISMNDVDDYDDDDDLFSPKGPPAGAEHGIKKPVKPIKKIEVVSSNDVDDDDEDDDWFSPKGPPSGAEQGIRKPVKPIKK</sequence>
<evidence type="ECO:0000313" key="2">
    <source>
        <dbReference type="EMBL" id="TFK93461.1"/>
    </source>
</evidence>
<reference evidence="2 3" key="1">
    <citation type="journal article" date="2019" name="Nat. Ecol. Evol.">
        <title>Megaphylogeny resolves global patterns of mushroom evolution.</title>
        <authorList>
            <person name="Varga T."/>
            <person name="Krizsan K."/>
            <person name="Foldi C."/>
            <person name="Dima B."/>
            <person name="Sanchez-Garcia M."/>
            <person name="Sanchez-Ramirez S."/>
            <person name="Szollosi G.J."/>
            <person name="Szarkandi J.G."/>
            <person name="Papp V."/>
            <person name="Albert L."/>
            <person name="Andreopoulos W."/>
            <person name="Angelini C."/>
            <person name="Antonin V."/>
            <person name="Barry K.W."/>
            <person name="Bougher N.L."/>
            <person name="Buchanan P."/>
            <person name="Buyck B."/>
            <person name="Bense V."/>
            <person name="Catcheside P."/>
            <person name="Chovatia M."/>
            <person name="Cooper J."/>
            <person name="Damon W."/>
            <person name="Desjardin D."/>
            <person name="Finy P."/>
            <person name="Geml J."/>
            <person name="Haridas S."/>
            <person name="Hughes K."/>
            <person name="Justo A."/>
            <person name="Karasinski D."/>
            <person name="Kautmanova I."/>
            <person name="Kiss B."/>
            <person name="Kocsube S."/>
            <person name="Kotiranta H."/>
            <person name="LaButti K.M."/>
            <person name="Lechner B.E."/>
            <person name="Liimatainen K."/>
            <person name="Lipzen A."/>
            <person name="Lukacs Z."/>
            <person name="Mihaltcheva S."/>
            <person name="Morgado L.N."/>
            <person name="Niskanen T."/>
            <person name="Noordeloos M.E."/>
            <person name="Ohm R.A."/>
            <person name="Ortiz-Santana B."/>
            <person name="Ovrebo C."/>
            <person name="Racz N."/>
            <person name="Riley R."/>
            <person name="Savchenko A."/>
            <person name="Shiryaev A."/>
            <person name="Soop K."/>
            <person name="Spirin V."/>
            <person name="Szebenyi C."/>
            <person name="Tomsovsky M."/>
            <person name="Tulloss R.E."/>
            <person name="Uehling J."/>
            <person name="Grigoriev I.V."/>
            <person name="Vagvolgyi C."/>
            <person name="Papp T."/>
            <person name="Martin F.M."/>
            <person name="Miettinen O."/>
            <person name="Hibbett D.S."/>
            <person name="Nagy L.G."/>
        </authorList>
    </citation>
    <scope>NUCLEOTIDE SEQUENCE [LARGE SCALE GENOMIC DNA]</scope>
    <source>
        <strain evidence="2 3">HHB13444</strain>
    </source>
</reference>
<accession>A0A5C3PVG8</accession>
<feature type="region of interest" description="Disordered" evidence="1">
    <location>
        <begin position="1"/>
        <end position="69"/>
    </location>
</feature>
<evidence type="ECO:0000313" key="3">
    <source>
        <dbReference type="Proteomes" id="UP000308197"/>
    </source>
</evidence>
<feature type="compositionally biased region" description="Acidic residues" evidence="1">
    <location>
        <begin position="90"/>
        <end position="100"/>
    </location>
</feature>
<protein>
    <submittedName>
        <fullName evidence="2">Uncharacterized protein</fullName>
    </submittedName>
</protein>
<dbReference type="InParanoid" id="A0A5C3PVG8"/>
<feature type="compositionally biased region" description="Polar residues" evidence="1">
    <location>
        <begin position="33"/>
        <end position="49"/>
    </location>
</feature>
<evidence type="ECO:0000256" key="1">
    <source>
        <dbReference type="SAM" id="MobiDB-lite"/>
    </source>
</evidence>
<feature type="region of interest" description="Disordered" evidence="1">
    <location>
        <begin position="90"/>
        <end position="164"/>
    </location>
</feature>
<feature type="compositionally biased region" description="Polar residues" evidence="1">
    <location>
        <begin position="1"/>
        <end position="17"/>
    </location>
</feature>